<dbReference type="SUPFAM" id="SSF56784">
    <property type="entry name" value="HAD-like"/>
    <property type="match status" value="1"/>
</dbReference>
<dbReference type="EC" id="5.4.2.6" evidence="6"/>
<evidence type="ECO:0000256" key="4">
    <source>
        <dbReference type="ARBA" id="ARBA00022842"/>
    </source>
</evidence>
<dbReference type="Gene3D" id="1.10.150.240">
    <property type="entry name" value="Putative phosphatase, domain 2"/>
    <property type="match status" value="1"/>
</dbReference>
<dbReference type="Gene3D" id="3.40.50.1000">
    <property type="entry name" value="HAD superfamily/HAD-like"/>
    <property type="match status" value="1"/>
</dbReference>
<keyword evidence="3" id="KW-0479">Metal-binding</keyword>
<gene>
    <name evidence="6" type="ORF">AVDCRST_MAG28-1853</name>
</gene>
<evidence type="ECO:0000256" key="1">
    <source>
        <dbReference type="ARBA" id="ARBA00001946"/>
    </source>
</evidence>
<dbReference type="InterPro" id="IPR006439">
    <property type="entry name" value="HAD-SF_hydro_IA"/>
</dbReference>
<dbReference type="SFLD" id="SFLDS00003">
    <property type="entry name" value="Haloacid_Dehalogenase"/>
    <property type="match status" value="1"/>
</dbReference>
<name>A0A6J4QQC3_9ACTN</name>
<dbReference type="InterPro" id="IPR023214">
    <property type="entry name" value="HAD_sf"/>
</dbReference>
<sequence length="263" mass="29377">MATEFRGVVFDVDGVLVDSPHERAWRDGLQQLMENEWSDIRDQTSYSPEAFTPQVYQTEMSGMPRYKGAEAALEYFGVPDVERRAQEYGDRKQEMIVELIEQSEFYAYPDALRFVLECKNAGLKMVTASSSKNANAFLERIRLDEFCEQEGLSYDFIKDGYTILDILDANVSGRDFEQGKPHPMIFLTATEEMGTSPEDTFVVEDAVNGVEAAKAGEMAALGLARADDEEMLADADADLVVTSLDDVSVEALSEGRLEEVSVR</sequence>
<dbReference type="InterPro" id="IPR036412">
    <property type="entry name" value="HAD-like_sf"/>
</dbReference>
<dbReference type="InterPro" id="IPR023198">
    <property type="entry name" value="PGP-like_dom2"/>
</dbReference>
<dbReference type="SFLD" id="SFLDG01129">
    <property type="entry name" value="C1.5:_HAD__Beta-PGM__Phosphata"/>
    <property type="match status" value="1"/>
</dbReference>
<dbReference type="PANTHER" id="PTHR46193">
    <property type="entry name" value="6-PHOSPHOGLUCONATE PHOSPHATASE"/>
    <property type="match status" value="1"/>
</dbReference>
<proteinExistence type="inferred from homology"/>
<dbReference type="GO" id="GO:0008801">
    <property type="term" value="F:beta-phosphoglucomutase activity"/>
    <property type="evidence" value="ECO:0007669"/>
    <property type="project" value="UniProtKB-EC"/>
</dbReference>
<keyword evidence="5" id="KW-0119">Carbohydrate metabolism</keyword>
<comment type="cofactor">
    <cofactor evidence="1">
        <name>Mg(2+)</name>
        <dbReference type="ChEBI" id="CHEBI:18420"/>
    </cofactor>
</comment>
<dbReference type="NCBIfam" id="TIGR01509">
    <property type="entry name" value="HAD-SF-IA-v3"/>
    <property type="match status" value="1"/>
</dbReference>
<evidence type="ECO:0000256" key="2">
    <source>
        <dbReference type="ARBA" id="ARBA00006171"/>
    </source>
</evidence>
<dbReference type="InterPro" id="IPR051600">
    <property type="entry name" value="Beta-PGM-like"/>
</dbReference>
<evidence type="ECO:0000313" key="6">
    <source>
        <dbReference type="EMBL" id="CAA9451882.1"/>
    </source>
</evidence>
<dbReference type="Pfam" id="PF00702">
    <property type="entry name" value="Hydrolase"/>
    <property type="match status" value="1"/>
</dbReference>
<accession>A0A6J4QQC3</accession>
<evidence type="ECO:0000256" key="3">
    <source>
        <dbReference type="ARBA" id="ARBA00022723"/>
    </source>
</evidence>
<dbReference type="GO" id="GO:0046872">
    <property type="term" value="F:metal ion binding"/>
    <property type="evidence" value="ECO:0007669"/>
    <property type="project" value="UniProtKB-KW"/>
</dbReference>
<evidence type="ECO:0000256" key="5">
    <source>
        <dbReference type="ARBA" id="ARBA00023277"/>
    </source>
</evidence>
<dbReference type="AlphaFoldDB" id="A0A6J4QQC3"/>
<keyword evidence="4" id="KW-0460">Magnesium</keyword>
<comment type="similarity">
    <text evidence="2">Belongs to the HAD-like hydrolase superfamily. CbbY/CbbZ/Gph/YieH family.</text>
</comment>
<dbReference type="EMBL" id="CADCVE010000033">
    <property type="protein sequence ID" value="CAA9451882.1"/>
    <property type="molecule type" value="Genomic_DNA"/>
</dbReference>
<organism evidence="6">
    <name type="scientific">uncultured Rubrobacteraceae bacterium</name>
    <dbReference type="NCBI Taxonomy" id="349277"/>
    <lineage>
        <taxon>Bacteria</taxon>
        <taxon>Bacillati</taxon>
        <taxon>Actinomycetota</taxon>
        <taxon>Rubrobacteria</taxon>
        <taxon>Rubrobacterales</taxon>
        <taxon>Rubrobacteraceae</taxon>
        <taxon>environmental samples</taxon>
    </lineage>
</organism>
<protein>
    <submittedName>
        <fullName evidence="6">Beta-phosphoglucomutase</fullName>
        <ecNumber evidence="6">5.4.2.6</ecNumber>
    </submittedName>
</protein>
<dbReference type="PANTHER" id="PTHR46193:SF18">
    <property type="entry name" value="HEXITOL PHOSPHATASE B"/>
    <property type="match status" value="1"/>
</dbReference>
<reference evidence="6" key="1">
    <citation type="submission" date="2020-02" db="EMBL/GenBank/DDBJ databases">
        <authorList>
            <person name="Meier V. D."/>
        </authorList>
    </citation>
    <scope>NUCLEOTIDE SEQUENCE</scope>
    <source>
        <strain evidence="6">AVDCRST_MAG28</strain>
    </source>
</reference>
<keyword evidence="6" id="KW-0413">Isomerase</keyword>